<keyword evidence="3 7" id="KW-1133">Transmembrane helix</keyword>
<feature type="chain" id="PRO_5015337031" evidence="8">
    <location>
        <begin position="23"/>
        <end position="1118"/>
    </location>
</feature>
<comment type="subcellular location">
    <subcellularLocation>
        <location evidence="1">Membrane</location>
    </subcellularLocation>
</comment>
<evidence type="ECO:0000256" key="1">
    <source>
        <dbReference type="ARBA" id="ARBA00004370"/>
    </source>
</evidence>
<evidence type="ECO:0000256" key="5">
    <source>
        <dbReference type="ARBA" id="ARBA00023157"/>
    </source>
</evidence>
<dbReference type="SMART" id="SM00723">
    <property type="entry name" value="AMOP"/>
    <property type="match status" value="1"/>
</dbReference>
<dbReference type="InterPro" id="IPR035976">
    <property type="entry name" value="Sushi/SCR/CCP_sf"/>
</dbReference>
<organism evidence="13">
    <name type="scientific">Ornithodoros turicata</name>
    <dbReference type="NCBI Taxonomy" id="34597"/>
    <lineage>
        <taxon>Eukaryota</taxon>
        <taxon>Metazoa</taxon>
        <taxon>Ecdysozoa</taxon>
        <taxon>Arthropoda</taxon>
        <taxon>Chelicerata</taxon>
        <taxon>Arachnida</taxon>
        <taxon>Acari</taxon>
        <taxon>Parasitiformes</taxon>
        <taxon>Ixodida</taxon>
        <taxon>Ixodoidea</taxon>
        <taxon>Argasidae</taxon>
        <taxon>Ornithodorinae</taxon>
        <taxon>Ornithodoros</taxon>
    </lineage>
</organism>
<reference evidence="13" key="1">
    <citation type="submission" date="2018-03" db="EMBL/GenBank/DDBJ databases">
        <title>The relapsing fever spirochete Borrelia turicatae persists in the highly oxidative environment of its soft-bodied tick vector.</title>
        <authorList>
            <person name="Bourret T.J."/>
            <person name="Boyle W.K."/>
            <person name="Valenzuela J.G."/>
            <person name="Oliveira F."/>
            <person name="Lopez J.E."/>
        </authorList>
    </citation>
    <scope>NUCLEOTIDE SEQUENCE</scope>
    <source>
        <strain evidence="13">Kansas strain/isolate</strain>
        <tissue evidence="13">Salivary glands</tissue>
    </source>
</reference>
<dbReference type="Gene3D" id="2.60.40.10">
    <property type="entry name" value="Immunoglobulins"/>
    <property type="match status" value="1"/>
</dbReference>
<accession>A0A2R5LLC2</accession>
<dbReference type="InterPro" id="IPR000436">
    <property type="entry name" value="Sushi_SCR_CCP_dom"/>
</dbReference>
<dbReference type="PROSITE" id="PS50856">
    <property type="entry name" value="AMOP"/>
    <property type="match status" value="1"/>
</dbReference>
<keyword evidence="4 7" id="KW-0472">Membrane</keyword>
<feature type="domain" description="NIDO" evidence="11">
    <location>
        <begin position="159"/>
        <end position="312"/>
    </location>
</feature>
<dbReference type="PROSITE" id="PS51220">
    <property type="entry name" value="NIDO"/>
    <property type="match status" value="1"/>
</dbReference>
<evidence type="ECO:0000256" key="8">
    <source>
        <dbReference type="SAM" id="SignalP"/>
    </source>
</evidence>
<dbReference type="InterPro" id="IPR051495">
    <property type="entry name" value="Epithelial_Barrier/Signaling"/>
</dbReference>
<keyword evidence="8" id="KW-0732">Signal</keyword>
<dbReference type="SUPFAM" id="SSF57535">
    <property type="entry name" value="Complement control module/SCR domain"/>
    <property type="match status" value="1"/>
</dbReference>
<dbReference type="PROSITE" id="PS50923">
    <property type="entry name" value="SUSHI"/>
    <property type="match status" value="1"/>
</dbReference>
<evidence type="ECO:0000256" key="7">
    <source>
        <dbReference type="SAM" id="Phobius"/>
    </source>
</evidence>
<evidence type="ECO:0000259" key="10">
    <source>
        <dbReference type="PROSITE" id="PS50923"/>
    </source>
</evidence>
<dbReference type="InterPro" id="IPR001846">
    <property type="entry name" value="VWF_type-D"/>
</dbReference>
<dbReference type="Pfam" id="PF00094">
    <property type="entry name" value="VWD"/>
    <property type="match status" value="1"/>
</dbReference>
<evidence type="ECO:0000256" key="3">
    <source>
        <dbReference type="ARBA" id="ARBA00022989"/>
    </source>
</evidence>
<dbReference type="AlphaFoldDB" id="A0A2R5LLC2"/>
<feature type="domain" description="VWFD" evidence="12">
    <location>
        <begin position="719"/>
        <end position="929"/>
    </location>
</feature>
<dbReference type="Pfam" id="PF23263">
    <property type="entry name" value="C8-3_MUC4"/>
    <property type="match status" value="1"/>
</dbReference>
<evidence type="ECO:0000259" key="9">
    <source>
        <dbReference type="PROSITE" id="PS50856"/>
    </source>
</evidence>
<dbReference type="InterPro" id="IPR005533">
    <property type="entry name" value="AMOP_dom"/>
</dbReference>
<feature type="signal peptide" evidence="8">
    <location>
        <begin position="1"/>
        <end position="22"/>
    </location>
</feature>
<dbReference type="Pfam" id="PF06119">
    <property type="entry name" value="NIDO"/>
    <property type="match status" value="1"/>
</dbReference>
<dbReference type="InterPro" id="IPR013783">
    <property type="entry name" value="Ig-like_fold"/>
</dbReference>
<keyword evidence="2 7" id="KW-0812">Transmembrane</keyword>
<protein>
    <submittedName>
        <fullName evidence="13">Putative mucin/alpha-tectorin</fullName>
    </submittedName>
</protein>
<feature type="domain" description="Sushi" evidence="10">
    <location>
        <begin position="1013"/>
        <end position="1071"/>
    </location>
</feature>
<evidence type="ECO:0000259" key="11">
    <source>
        <dbReference type="PROSITE" id="PS51220"/>
    </source>
</evidence>
<dbReference type="Pfam" id="PF00084">
    <property type="entry name" value="Sushi"/>
    <property type="match status" value="1"/>
</dbReference>
<proteinExistence type="predicted"/>
<dbReference type="SMART" id="SM00216">
    <property type="entry name" value="VWD"/>
    <property type="match status" value="1"/>
</dbReference>
<dbReference type="InterPro" id="IPR056619">
    <property type="entry name" value="C8-3_MUC4"/>
</dbReference>
<name>A0A2R5LLC2_9ACAR</name>
<keyword evidence="5" id="KW-1015">Disulfide bond</keyword>
<dbReference type="Gene3D" id="2.10.70.10">
    <property type="entry name" value="Complement Module, domain 1"/>
    <property type="match status" value="1"/>
</dbReference>
<sequence>MVDVRWLRTACVFVLAVGICTGQETQIEPQPPMSSGPRHKAAPNLYAIDEASLIYPQRPSDYTSFRKMLMYPYDRVDLTTIDSSKQEHEAALTARLPFFGFHYKYIKVHLNGYLHFGGSPSSFKFKIKFPLRPEDTIREKDPALIAPWLSYQAMVSGIPESGVYFRIVQMGTSTDRDPEGWLQRRIFDDFREGMIGAAEFKPVFAVIATWRNVTIAQMRSNNIKTNTYQVVLASDERRTYVMFNYEKIDWIAVNDVINGENGDNPFIGFNAGNTTRAYEFLPYSQEPRVKNMHQHGNGNGLPGRYIFEVEEEIWHGTCLRLDLVPKLVTSRPRLTFFPRYATMLGGTLINVTGPCLLPDDKIECQFQDMSGQRFPAIYRDANHATCLMPPVFFHGYVDITVSVGRGDSMFYGRFYVQPPELAAEDIEVYDNKHNEEKPDQLHIKWYPHKLIDNNASSVQVHLWGYNDDQEYPQLTYIDTLATGLRNGDLRKVINLEEFRDRNNWDKLNYHFGFISMNLTDGSAVGKNFRSSPSIWSRPMPLAWYFWPQWERKIGLDWKDQFCDNWHQRESITDRFALTLWRCPCTMKQSDFDRGRFAPDGLCNTYSKKCDPLHKGALHCVRTGRPSVGGSGQSCCYDMEGELMLTADTMYGGRPSRVFSFGILPYNQRVKVPTLSYWNYDTAPFFYCCHWQDGKDDSSSCQKFKYWRTSQDCTAYQPPGYAAIFGDPHFLTFDQANYTFNGRGEFVLVRVNDVKGKLEIQGRFESPLRKQLDDYIVNGTFLTAVAMRDNVSDTVEIHLRPRAASWQYQLYLIVNTEFIYFWDETMRIQNFKGVTIYQPTGYYNMSKIVAMFDSGAGVEVMVNNDQLMLNVFLPVEFFNVTHGLLGFWDKKKENDFMPPGSTSYVSISASSQQIYDSFANLWRLSENDALFNHKATGYLFGHYDDQGFRPNLGDPPAIPQNFSFRPQDIADTCSSSKSCIYDFIITGDRKFAATTKANEAEAHSVAKLIKEEVIRCPAIDKPANGRKSEIRNFVGRTVRFSCNDGYRLVGHEVRQCKEYGLWSWGVDVTCISNAAYARKIAGITLGILLPILILLCLLVFCFCRRNRHQRSHYTGSNGD</sequence>
<evidence type="ECO:0000256" key="2">
    <source>
        <dbReference type="ARBA" id="ARBA00022692"/>
    </source>
</evidence>
<dbReference type="SUPFAM" id="SSF81296">
    <property type="entry name" value="E set domains"/>
    <property type="match status" value="1"/>
</dbReference>
<dbReference type="GO" id="GO:0007160">
    <property type="term" value="P:cell-matrix adhesion"/>
    <property type="evidence" value="ECO:0007669"/>
    <property type="project" value="InterPro"/>
</dbReference>
<dbReference type="PANTHER" id="PTHR13802">
    <property type="entry name" value="MUCIN 4-RELATED"/>
    <property type="match status" value="1"/>
</dbReference>
<dbReference type="PROSITE" id="PS51233">
    <property type="entry name" value="VWFD"/>
    <property type="match status" value="1"/>
</dbReference>
<dbReference type="EMBL" id="GGLE01006155">
    <property type="protein sequence ID" value="MBY10281.1"/>
    <property type="molecule type" value="Transcribed_RNA"/>
</dbReference>
<comment type="caution">
    <text evidence="6">Lacks conserved residue(s) required for the propagation of feature annotation.</text>
</comment>
<dbReference type="CDD" id="cd00033">
    <property type="entry name" value="CCP"/>
    <property type="match status" value="1"/>
</dbReference>
<dbReference type="InterPro" id="IPR014756">
    <property type="entry name" value="Ig_E-set"/>
</dbReference>
<evidence type="ECO:0000256" key="6">
    <source>
        <dbReference type="PROSITE-ProRule" id="PRU00302"/>
    </source>
</evidence>
<dbReference type="InterPro" id="IPR003886">
    <property type="entry name" value="NIDO_dom"/>
</dbReference>
<dbReference type="GO" id="GO:0016020">
    <property type="term" value="C:membrane"/>
    <property type="evidence" value="ECO:0007669"/>
    <property type="project" value="UniProtKB-SubCell"/>
</dbReference>
<dbReference type="SMART" id="SM00032">
    <property type="entry name" value="CCP"/>
    <property type="match status" value="1"/>
</dbReference>
<evidence type="ECO:0000313" key="13">
    <source>
        <dbReference type="EMBL" id="MBY10281.1"/>
    </source>
</evidence>
<dbReference type="Pfam" id="PF03782">
    <property type="entry name" value="AMOP"/>
    <property type="match status" value="1"/>
</dbReference>
<keyword evidence="6" id="KW-0768">Sushi</keyword>
<dbReference type="SMART" id="SM00539">
    <property type="entry name" value="NIDO"/>
    <property type="match status" value="1"/>
</dbReference>
<dbReference type="PANTHER" id="PTHR13802:SF52">
    <property type="entry name" value="MUCIN-4"/>
    <property type="match status" value="1"/>
</dbReference>
<evidence type="ECO:0000256" key="4">
    <source>
        <dbReference type="ARBA" id="ARBA00023136"/>
    </source>
</evidence>
<evidence type="ECO:0000259" key="12">
    <source>
        <dbReference type="PROSITE" id="PS51233"/>
    </source>
</evidence>
<feature type="domain" description="AMOP" evidence="9">
    <location>
        <begin position="554"/>
        <end position="707"/>
    </location>
</feature>
<feature type="transmembrane region" description="Helical" evidence="7">
    <location>
        <begin position="1079"/>
        <end position="1102"/>
    </location>
</feature>